<dbReference type="HOGENOM" id="CLU_060703_2_0_2"/>
<dbReference type="GO" id="GO:0015920">
    <property type="term" value="P:lipopolysaccharide transport"/>
    <property type="evidence" value="ECO:0007669"/>
    <property type="project" value="TreeGrafter"/>
</dbReference>
<dbReference type="GO" id="GO:0043190">
    <property type="term" value="C:ATP-binding cassette (ABC) transporter complex"/>
    <property type="evidence" value="ECO:0007669"/>
    <property type="project" value="InterPro"/>
</dbReference>
<keyword evidence="6 8" id="KW-1133">Transmembrane helix</keyword>
<evidence type="ECO:0000256" key="6">
    <source>
        <dbReference type="ARBA" id="ARBA00022989"/>
    </source>
</evidence>
<feature type="transmembrane region" description="Helical" evidence="8">
    <location>
        <begin position="175"/>
        <end position="197"/>
    </location>
</feature>
<keyword evidence="11" id="KW-1185">Reference proteome</keyword>
<keyword evidence="2" id="KW-0813">Transport</keyword>
<evidence type="ECO:0000259" key="9">
    <source>
        <dbReference type="PROSITE" id="PS51012"/>
    </source>
</evidence>
<reference evidence="10 11" key="1">
    <citation type="submission" date="2006-10" db="EMBL/GenBank/DDBJ databases">
        <title>Complete sequence of Methanosaeta thermophila PT.</title>
        <authorList>
            <consortium name="US DOE Joint Genome Institute"/>
            <person name="Copeland A."/>
            <person name="Lucas S."/>
            <person name="Lapidus A."/>
            <person name="Barry K."/>
            <person name="Detter J.C."/>
            <person name="Glavina del Rio T."/>
            <person name="Hammon N."/>
            <person name="Israni S."/>
            <person name="Pitluck S."/>
            <person name="Chain P."/>
            <person name="Malfatti S."/>
            <person name="Shin M."/>
            <person name="Vergez L."/>
            <person name="Schmutz J."/>
            <person name="Larimer F."/>
            <person name="Land M."/>
            <person name="Hauser L."/>
            <person name="Kyrpides N."/>
            <person name="Kim E."/>
            <person name="Smith K.S."/>
            <person name="Ingram-Smith C."/>
            <person name="Richardson P."/>
        </authorList>
    </citation>
    <scope>NUCLEOTIDE SEQUENCE [LARGE SCALE GENOMIC DNA]</scope>
    <source>
        <strain evidence="11">DSM 6194 / JCM 14653 / NBRC 101360 / PT</strain>
    </source>
</reference>
<evidence type="ECO:0000313" key="11">
    <source>
        <dbReference type="Proteomes" id="UP000000674"/>
    </source>
</evidence>
<evidence type="ECO:0000256" key="1">
    <source>
        <dbReference type="ARBA" id="ARBA00004429"/>
    </source>
</evidence>
<dbReference type="InterPro" id="IPR013525">
    <property type="entry name" value="ABC2_TM"/>
</dbReference>
<dbReference type="STRING" id="349307.Mthe_1065"/>
<evidence type="ECO:0000256" key="7">
    <source>
        <dbReference type="ARBA" id="ARBA00023136"/>
    </source>
</evidence>
<feature type="transmembrane region" description="Helical" evidence="8">
    <location>
        <begin position="61"/>
        <end position="80"/>
    </location>
</feature>
<dbReference type="Proteomes" id="UP000000674">
    <property type="component" value="Chromosome"/>
</dbReference>
<keyword evidence="3" id="KW-1003">Cell membrane</keyword>
<dbReference type="OrthoDB" id="74139at2157"/>
<keyword evidence="7 8" id="KW-0472">Membrane</keyword>
<evidence type="ECO:0000256" key="5">
    <source>
        <dbReference type="ARBA" id="ARBA00022692"/>
    </source>
</evidence>
<evidence type="ECO:0000256" key="3">
    <source>
        <dbReference type="ARBA" id="ARBA00022475"/>
    </source>
</evidence>
<dbReference type="GO" id="GO:0140359">
    <property type="term" value="F:ABC-type transporter activity"/>
    <property type="evidence" value="ECO:0007669"/>
    <property type="project" value="InterPro"/>
</dbReference>
<feature type="transmembrane region" description="Helical" evidence="8">
    <location>
        <begin position="34"/>
        <end position="55"/>
    </location>
</feature>
<dbReference type="PROSITE" id="PS51012">
    <property type="entry name" value="ABC_TM2"/>
    <property type="match status" value="1"/>
</dbReference>
<dbReference type="RefSeq" id="WP_011696242.1">
    <property type="nucleotide sequence ID" value="NC_008553.1"/>
</dbReference>
<dbReference type="PANTHER" id="PTHR30413">
    <property type="entry name" value="INNER MEMBRANE TRANSPORT PERMEASE"/>
    <property type="match status" value="1"/>
</dbReference>
<evidence type="ECO:0000313" key="10">
    <source>
        <dbReference type="EMBL" id="ABK14849.1"/>
    </source>
</evidence>
<dbReference type="InterPro" id="IPR000412">
    <property type="entry name" value="ABC_2_transport"/>
</dbReference>
<accession>A0B825</accession>
<gene>
    <name evidence="10" type="ordered locus">Mthe_1065</name>
</gene>
<dbReference type="AlphaFoldDB" id="A0B825"/>
<evidence type="ECO:0000256" key="2">
    <source>
        <dbReference type="ARBA" id="ARBA00022448"/>
    </source>
</evidence>
<feature type="domain" description="ABC transmembrane type-2" evidence="9">
    <location>
        <begin position="35"/>
        <end position="253"/>
    </location>
</feature>
<evidence type="ECO:0000256" key="8">
    <source>
        <dbReference type="SAM" id="Phobius"/>
    </source>
</evidence>
<dbReference type="InterPro" id="IPR047817">
    <property type="entry name" value="ABC2_TM_bact-type"/>
</dbReference>
<keyword evidence="5 8" id="KW-0812">Transmembrane</keyword>
<dbReference type="GeneID" id="4463080"/>
<feature type="transmembrane region" description="Helical" evidence="8">
    <location>
        <begin position="107"/>
        <end position="137"/>
    </location>
</feature>
<dbReference type="PRINTS" id="PR00164">
    <property type="entry name" value="ABC2TRNSPORT"/>
</dbReference>
<feature type="transmembrane region" description="Helical" evidence="8">
    <location>
        <begin position="143"/>
        <end position="163"/>
    </location>
</feature>
<dbReference type="EMBL" id="CP000477">
    <property type="protein sequence ID" value="ABK14849.1"/>
    <property type="molecule type" value="Genomic_DNA"/>
</dbReference>
<dbReference type="Pfam" id="PF01061">
    <property type="entry name" value="ABC2_membrane"/>
    <property type="match status" value="1"/>
</dbReference>
<name>A0B825_METTP</name>
<evidence type="ECO:0000256" key="4">
    <source>
        <dbReference type="ARBA" id="ARBA00022519"/>
    </source>
</evidence>
<dbReference type="PANTHER" id="PTHR30413:SF8">
    <property type="entry name" value="TRANSPORT PERMEASE PROTEIN"/>
    <property type="match status" value="1"/>
</dbReference>
<proteinExistence type="predicted"/>
<protein>
    <submittedName>
        <fullName evidence="10">ABC-2 type transporter</fullName>
    </submittedName>
</protein>
<sequence>MLLSVSHLRELVGFRDLIIRLAWSDFKLRYKSSALGFFWSLLEPMLMLLVLYVVFTNLMRIQVEHYQLFLLLGIILWNFLDRGTSMSIWGIVGKPSLVQKVYFPRDIIVISTCITALMMTALEFIVFVVFMLIFRVMPAWTAVYFPLLLMLELMIITGLSMALSAMNVYFRDVQFIWRVVLQVGFFATPVIYPITIFPEGVRWMVMLNPMAQIITMMRDCVLYGTPPGMESLSYVALSSAAVLLIGYQIFERLEPGFAEMI</sequence>
<keyword evidence="4" id="KW-0997">Cell inner membrane</keyword>
<dbReference type="KEGG" id="mtp:Mthe_1065"/>
<organism evidence="10 11">
    <name type="scientific">Methanothrix thermoacetophila (strain DSM 6194 / JCM 14653 / NBRC 101360 / PT)</name>
    <name type="common">Methanosaeta thermophila</name>
    <dbReference type="NCBI Taxonomy" id="349307"/>
    <lineage>
        <taxon>Archaea</taxon>
        <taxon>Methanobacteriati</taxon>
        <taxon>Methanobacteriota</taxon>
        <taxon>Stenosarchaea group</taxon>
        <taxon>Methanomicrobia</taxon>
        <taxon>Methanotrichales</taxon>
        <taxon>Methanotrichaceae</taxon>
        <taxon>Methanothrix</taxon>
    </lineage>
</organism>
<comment type="subcellular location">
    <subcellularLocation>
        <location evidence="1">Cell inner membrane</location>
        <topology evidence="1">Multi-pass membrane protein</topology>
    </subcellularLocation>
</comment>